<sequence length="165" mass="18816">MKPSNTPKNDDDIVGLLPPTKSILAFLATTMLMLFSVGTLNIVILDFYLDINAEWTLLYLLITVLIFSGLNFSVVKGSFLAVRIFKRYLTILFVIFLPSVLLMDSSTQTIPIYFFGMGVALSTFYLLNSKHYQIFVEYQFDAMEDRKEALAELEAEIKAFKSKRK</sequence>
<feature type="transmembrane region" description="Helical" evidence="1">
    <location>
        <begin position="110"/>
        <end position="127"/>
    </location>
</feature>
<keyword evidence="1" id="KW-0812">Transmembrane</keyword>
<evidence type="ECO:0000313" key="2">
    <source>
        <dbReference type="EMBL" id="ARD24333.1"/>
    </source>
</evidence>
<keyword evidence="1" id="KW-1133">Transmembrane helix</keyword>
<evidence type="ECO:0000256" key="1">
    <source>
        <dbReference type="SAM" id="Phobius"/>
    </source>
</evidence>
<name>A0ABM6JR58_9GAMM</name>
<dbReference type="Proteomes" id="UP000191820">
    <property type="component" value="Chromosome"/>
</dbReference>
<protein>
    <submittedName>
        <fullName evidence="2">Uncharacterized protein</fullName>
    </submittedName>
</protein>
<keyword evidence="3" id="KW-1185">Reference proteome</keyword>
<evidence type="ECO:0000313" key="3">
    <source>
        <dbReference type="Proteomes" id="UP000191820"/>
    </source>
</evidence>
<feature type="transmembrane region" description="Helical" evidence="1">
    <location>
        <begin position="57"/>
        <end position="75"/>
    </location>
</feature>
<feature type="transmembrane region" description="Helical" evidence="1">
    <location>
        <begin position="87"/>
        <end position="104"/>
    </location>
</feature>
<accession>A0ABM6JR58</accession>
<keyword evidence="1" id="KW-0472">Membrane</keyword>
<feature type="transmembrane region" description="Helical" evidence="1">
    <location>
        <begin position="23"/>
        <end position="45"/>
    </location>
</feature>
<gene>
    <name evidence="2" type="ORF">SJ2017_4106</name>
</gene>
<organism evidence="2 3">
    <name type="scientific">Shewanella japonica</name>
    <dbReference type="NCBI Taxonomy" id="93973"/>
    <lineage>
        <taxon>Bacteria</taxon>
        <taxon>Pseudomonadati</taxon>
        <taxon>Pseudomonadota</taxon>
        <taxon>Gammaproteobacteria</taxon>
        <taxon>Alteromonadales</taxon>
        <taxon>Shewanellaceae</taxon>
        <taxon>Shewanella</taxon>
    </lineage>
</organism>
<dbReference type="RefSeq" id="WP_080917233.1">
    <property type="nucleotide sequence ID" value="NZ_CANMJJ010000009.1"/>
</dbReference>
<reference evidence="2 3" key="1">
    <citation type="submission" date="2017-03" db="EMBL/GenBank/DDBJ databases">
        <title>Genome sequencing of Shewanella japonica KCTC 22435.</title>
        <authorList>
            <person name="Kim K.M."/>
        </authorList>
    </citation>
    <scope>NUCLEOTIDE SEQUENCE [LARGE SCALE GENOMIC DNA]</scope>
    <source>
        <strain evidence="2 3">KCTC 22435</strain>
    </source>
</reference>
<proteinExistence type="predicted"/>
<dbReference type="EMBL" id="CP020472">
    <property type="protein sequence ID" value="ARD24333.1"/>
    <property type="molecule type" value="Genomic_DNA"/>
</dbReference>